<dbReference type="Pfam" id="PF01148">
    <property type="entry name" value="CTP_transf_1"/>
    <property type="match status" value="1"/>
</dbReference>
<keyword evidence="9" id="KW-0444">Lipid biosynthesis</keyword>
<evidence type="ECO:0000256" key="7">
    <source>
        <dbReference type="ARBA" id="ARBA00019373"/>
    </source>
</evidence>
<feature type="transmembrane region" description="Helical" evidence="19">
    <location>
        <begin position="49"/>
        <end position="67"/>
    </location>
</feature>
<keyword evidence="12 18" id="KW-0548">Nucleotidyltransferase</keyword>
<evidence type="ECO:0000256" key="2">
    <source>
        <dbReference type="ARBA" id="ARBA00004651"/>
    </source>
</evidence>
<feature type="transmembrane region" description="Helical" evidence="19">
    <location>
        <begin position="222"/>
        <end position="241"/>
    </location>
</feature>
<dbReference type="EC" id="2.7.7.41" evidence="6 18"/>
<evidence type="ECO:0000256" key="17">
    <source>
        <dbReference type="ARBA" id="ARBA00023264"/>
    </source>
</evidence>
<evidence type="ECO:0000313" key="21">
    <source>
        <dbReference type="Proteomes" id="UP000719500"/>
    </source>
</evidence>
<evidence type="ECO:0000256" key="14">
    <source>
        <dbReference type="ARBA" id="ARBA00023098"/>
    </source>
</evidence>
<evidence type="ECO:0000256" key="3">
    <source>
        <dbReference type="ARBA" id="ARBA00005119"/>
    </source>
</evidence>
<dbReference type="Proteomes" id="UP000719500">
    <property type="component" value="Unassembled WGS sequence"/>
</dbReference>
<evidence type="ECO:0000256" key="16">
    <source>
        <dbReference type="ARBA" id="ARBA00023209"/>
    </source>
</evidence>
<evidence type="ECO:0000256" key="5">
    <source>
        <dbReference type="ARBA" id="ARBA00010185"/>
    </source>
</evidence>
<evidence type="ECO:0000256" key="1">
    <source>
        <dbReference type="ARBA" id="ARBA00001698"/>
    </source>
</evidence>
<dbReference type="PANTHER" id="PTHR46382">
    <property type="entry name" value="PHOSPHATIDATE CYTIDYLYLTRANSFERASE"/>
    <property type="match status" value="1"/>
</dbReference>
<dbReference type="EMBL" id="JACSNX010000001">
    <property type="protein sequence ID" value="MBM6849875.1"/>
    <property type="molecule type" value="Genomic_DNA"/>
</dbReference>
<evidence type="ECO:0000256" key="12">
    <source>
        <dbReference type="ARBA" id="ARBA00022695"/>
    </source>
</evidence>
<evidence type="ECO:0000256" key="8">
    <source>
        <dbReference type="ARBA" id="ARBA00022475"/>
    </source>
</evidence>
<keyword evidence="13 19" id="KW-1133">Transmembrane helix</keyword>
<evidence type="ECO:0000256" key="15">
    <source>
        <dbReference type="ARBA" id="ARBA00023136"/>
    </source>
</evidence>
<feature type="transmembrane region" description="Helical" evidence="19">
    <location>
        <begin position="6"/>
        <end position="37"/>
    </location>
</feature>
<dbReference type="PANTHER" id="PTHR46382:SF1">
    <property type="entry name" value="PHOSPHATIDATE CYTIDYLYLTRANSFERASE"/>
    <property type="match status" value="1"/>
</dbReference>
<sequence length="289" mass="30402">MVAVVGLPLLILILGWAPSWATMLLLAAMCAIGAWELMRAAAGEKGRPLILLAVIAAALVPVCVYLEESIANAALTALPVLPFAALLGAVFIFVIFALAIHRYDEEKGIPFAAVTCAIFAGLVFPLMLSCLLRLRLLGNLGPALVFLPLAISFGSDTFALFAGMLCGKHKLAPKVSPKKTVEGAIGGLIGGVIGMTLFKLIADSIVLSVDVYPPIEMAGGPQLSWAAVFVLGIIGSIISQIGDLSFSVIKREFGVKDYGNLLPGHGGILDRFDSVTFVAPFVWLALQLF</sequence>
<comment type="caution">
    <text evidence="20">The sequence shown here is derived from an EMBL/GenBank/DDBJ whole genome shotgun (WGS) entry which is preliminary data.</text>
</comment>
<dbReference type="PROSITE" id="PS01315">
    <property type="entry name" value="CDS"/>
    <property type="match status" value="1"/>
</dbReference>
<organism evidence="20 21">
    <name type="scientific">Oscillibacter valericigenes</name>
    <dbReference type="NCBI Taxonomy" id="351091"/>
    <lineage>
        <taxon>Bacteria</taxon>
        <taxon>Bacillati</taxon>
        <taxon>Bacillota</taxon>
        <taxon>Clostridia</taxon>
        <taxon>Eubacteriales</taxon>
        <taxon>Oscillospiraceae</taxon>
        <taxon>Oscillibacter</taxon>
    </lineage>
</organism>
<keyword evidence="21" id="KW-1185">Reference proteome</keyword>
<evidence type="ECO:0000256" key="11">
    <source>
        <dbReference type="ARBA" id="ARBA00022692"/>
    </source>
</evidence>
<keyword evidence="17" id="KW-1208">Phospholipid metabolism</keyword>
<evidence type="ECO:0000256" key="19">
    <source>
        <dbReference type="SAM" id="Phobius"/>
    </source>
</evidence>
<comment type="subcellular location">
    <subcellularLocation>
        <location evidence="2">Cell membrane</location>
        <topology evidence="2">Multi-pass membrane protein</topology>
    </subcellularLocation>
</comment>
<keyword evidence="10 18" id="KW-0808">Transferase</keyword>
<comment type="similarity">
    <text evidence="5 18">Belongs to the CDS family.</text>
</comment>
<reference evidence="20 21" key="1">
    <citation type="journal article" date="2021" name="Sci. Rep.">
        <title>The distribution of antibiotic resistance genes in chicken gut microbiota commensals.</title>
        <authorList>
            <person name="Juricova H."/>
            <person name="Matiasovicova J."/>
            <person name="Kubasova T."/>
            <person name="Cejkova D."/>
            <person name="Rychlik I."/>
        </authorList>
    </citation>
    <scope>NUCLEOTIDE SEQUENCE [LARGE SCALE GENOMIC DNA]</scope>
    <source>
        <strain evidence="20 21">An411</strain>
    </source>
</reference>
<evidence type="ECO:0000256" key="6">
    <source>
        <dbReference type="ARBA" id="ARBA00012487"/>
    </source>
</evidence>
<keyword evidence="16" id="KW-0594">Phospholipid biosynthesis</keyword>
<comment type="pathway">
    <text evidence="4">Lipid metabolism.</text>
</comment>
<evidence type="ECO:0000256" key="4">
    <source>
        <dbReference type="ARBA" id="ARBA00005189"/>
    </source>
</evidence>
<evidence type="ECO:0000256" key="10">
    <source>
        <dbReference type="ARBA" id="ARBA00022679"/>
    </source>
</evidence>
<keyword evidence="8" id="KW-1003">Cell membrane</keyword>
<gene>
    <name evidence="20" type="ORF">H9X91_00295</name>
</gene>
<evidence type="ECO:0000256" key="18">
    <source>
        <dbReference type="RuleBase" id="RU003938"/>
    </source>
</evidence>
<feature type="transmembrane region" description="Helical" evidence="19">
    <location>
        <begin position="140"/>
        <end position="162"/>
    </location>
</feature>
<feature type="transmembrane region" description="Helical" evidence="19">
    <location>
        <begin position="183"/>
        <end position="202"/>
    </location>
</feature>
<feature type="transmembrane region" description="Helical" evidence="19">
    <location>
        <begin position="73"/>
        <end position="99"/>
    </location>
</feature>
<evidence type="ECO:0000256" key="9">
    <source>
        <dbReference type="ARBA" id="ARBA00022516"/>
    </source>
</evidence>
<proteinExistence type="inferred from homology"/>
<evidence type="ECO:0000313" key="20">
    <source>
        <dbReference type="EMBL" id="MBM6849875.1"/>
    </source>
</evidence>
<dbReference type="InterPro" id="IPR000374">
    <property type="entry name" value="PC_trans"/>
</dbReference>
<evidence type="ECO:0000256" key="13">
    <source>
        <dbReference type="ARBA" id="ARBA00022989"/>
    </source>
</evidence>
<keyword evidence="11 18" id="KW-0812">Transmembrane</keyword>
<feature type="transmembrane region" description="Helical" evidence="19">
    <location>
        <begin position="111"/>
        <end position="134"/>
    </location>
</feature>
<keyword evidence="14" id="KW-0443">Lipid metabolism</keyword>
<dbReference type="GO" id="GO:0016779">
    <property type="term" value="F:nucleotidyltransferase activity"/>
    <property type="evidence" value="ECO:0007669"/>
    <property type="project" value="UniProtKB-KW"/>
</dbReference>
<protein>
    <recommendedName>
        <fullName evidence="7 18">Phosphatidate cytidylyltransferase</fullName>
        <ecNumber evidence="6 18">2.7.7.41</ecNumber>
    </recommendedName>
</protein>
<comment type="pathway">
    <text evidence="3 18">Phospholipid metabolism; CDP-diacylglycerol biosynthesis; CDP-diacylglycerol from sn-glycerol 3-phosphate: step 3/3.</text>
</comment>
<name>A0ABS2FSF1_9FIRM</name>
<keyword evidence="15 19" id="KW-0472">Membrane</keyword>
<comment type="catalytic activity">
    <reaction evidence="1 18">
        <text>a 1,2-diacyl-sn-glycero-3-phosphate + CTP + H(+) = a CDP-1,2-diacyl-sn-glycerol + diphosphate</text>
        <dbReference type="Rhea" id="RHEA:16229"/>
        <dbReference type="ChEBI" id="CHEBI:15378"/>
        <dbReference type="ChEBI" id="CHEBI:33019"/>
        <dbReference type="ChEBI" id="CHEBI:37563"/>
        <dbReference type="ChEBI" id="CHEBI:58332"/>
        <dbReference type="ChEBI" id="CHEBI:58608"/>
        <dbReference type="EC" id="2.7.7.41"/>
    </reaction>
</comment>
<accession>A0ABS2FSF1</accession>